<dbReference type="GO" id="GO:0016788">
    <property type="term" value="F:hydrolase activity, acting on ester bonds"/>
    <property type="evidence" value="ECO:0007669"/>
    <property type="project" value="InterPro"/>
</dbReference>
<feature type="binding site" evidence="3">
    <location>
        <position position="232"/>
    </location>
    <ligand>
        <name>a divalent metal cation</name>
        <dbReference type="ChEBI" id="CHEBI:60240"/>
        <label>1</label>
    </ligand>
</feature>
<organism evidence="4 5">
    <name type="scientific">Candidatus Gottesmanbacteria bacterium RIFCSPLOWO2_01_FULL_49_10</name>
    <dbReference type="NCBI Taxonomy" id="1798396"/>
    <lineage>
        <taxon>Bacteria</taxon>
        <taxon>Candidatus Gottesmaniibacteriota</taxon>
    </lineage>
</organism>
<evidence type="ECO:0000313" key="4">
    <source>
        <dbReference type="EMBL" id="OGG29178.1"/>
    </source>
</evidence>
<dbReference type="STRING" id="1798396.A2973_01680"/>
<evidence type="ECO:0000256" key="2">
    <source>
        <dbReference type="ARBA" id="ARBA00022801"/>
    </source>
</evidence>
<feature type="binding site" evidence="3">
    <location>
        <position position="8"/>
    </location>
    <ligand>
        <name>a divalent metal cation</name>
        <dbReference type="ChEBI" id="CHEBI:60240"/>
        <label>1</label>
    </ligand>
</feature>
<keyword evidence="2" id="KW-0378">Hydrolase</keyword>
<dbReference type="AlphaFoldDB" id="A0A1F6AX22"/>
<protein>
    <recommendedName>
        <fullName evidence="6">Hydrolase TatD</fullName>
    </recommendedName>
</protein>
<evidence type="ECO:0008006" key="6">
    <source>
        <dbReference type="Google" id="ProtNLM"/>
    </source>
</evidence>
<dbReference type="InterPro" id="IPR032466">
    <property type="entry name" value="Metal_Hydrolase"/>
</dbReference>
<dbReference type="Gene3D" id="3.20.20.140">
    <property type="entry name" value="Metal-dependent hydrolases"/>
    <property type="match status" value="1"/>
</dbReference>
<feature type="binding site" evidence="3">
    <location>
        <position position="100"/>
    </location>
    <ligand>
        <name>a divalent metal cation</name>
        <dbReference type="ChEBI" id="CHEBI:60240"/>
        <label>1</label>
    </ligand>
</feature>
<dbReference type="PANTHER" id="PTHR46124">
    <property type="entry name" value="D-AMINOACYL-TRNA DEACYLASE"/>
    <property type="match status" value="1"/>
</dbReference>
<accession>A0A1F6AX22</accession>
<dbReference type="PANTHER" id="PTHR46124:SF2">
    <property type="entry name" value="D-AMINOACYL-TRNA DEACYLASE"/>
    <property type="match status" value="1"/>
</dbReference>
<feature type="binding site" evidence="3">
    <location>
        <position position="6"/>
    </location>
    <ligand>
        <name>a divalent metal cation</name>
        <dbReference type="ChEBI" id="CHEBI:60240"/>
        <label>1</label>
    </ligand>
</feature>
<reference evidence="4 5" key="1">
    <citation type="journal article" date="2016" name="Nat. Commun.">
        <title>Thousands of microbial genomes shed light on interconnected biogeochemical processes in an aquifer system.</title>
        <authorList>
            <person name="Anantharaman K."/>
            <person name="Brown C.T."/>
            <person name="Hug L.A."/>
            <person name="Sharon I."/>
            <person name="Castelle C.J."/>
            <person name="Probst A.J."/>
            <person name="Thomas B.C."/>
            <person name="Singh A."/>
            <person name="Wilkins M.J."/>
            <person name="Karaoz U."/>
            <person name="Brodie E.L."/>
            <person name="Williams K.H."/>
            <person name="Hubbard S.S."/>
            <person name="Banfield J.F."/>
        </authorList>
    </citation>
    <scope>NUCLEOTIDE SEQUENCE [LARGE SCALE GENOMIC DNA]</scope>
</reference>
<proteinExistence type="predicted"/>
<dbReference type="Proteomes" id="UP000176409">
    <property type="component" value="Unassembled WGS sequence"/>
</dbReference>
<dbReference type="EMBL" id="MFJZ01000057">
    <property type="protein sequence ID" value="OGG29178.1"/>
    <property type="molecule type" value="Genomic_DNA"/>
</dbReference>
<sequence length="296" mass="32707">MYIDTHCHLTFPQYDADRAMVIGNAKKAGVKQFINPGVDLFSSRQSISLAQKHAGVVFAAIGIHPYEAQHDPSVFHLEQILLSSLSPKPYPLNPIIAIGECGLDYHQYNGEAALGKKDKQKRLFEEQLHLALKYNLPVIMHCRDGTSNVPAASDAAGAAFDRGAFNDFFEVLDSLPSQPKGVIHCFSGGLQEVREAKRRGLFIGIDGNVTYSKHLQTIIPSIPLSMILLETDAPYLTPLPHRGTRNEPKHIPIIAKKIAELKDMARKDVETTTTANAYLLFPIPKISSGFDKRRSP</sequence>
<dbReference type="SUPFAM" id="SSF51556">
    <property type="entry name" value="Metallo-dependent hydrolases"/>
    <property type="match status" value="1"/>
</dbReference>
<name>A0A1F6AX22_9BACT</name>
<dbReference type="GO" id="GO:0046872">
    <property type="term" value="F:metal ion binding"/>
    <property type="evidence" value="ECO:0007669"/>
    <property type="project" value="UniProtKB-KW"/>
</dbReference>
<dbReference type="CDD" id="cd01310">
    <property type="entry name" value="TatD_DNAse"/>
    <property type="match status" value="1"/>
</dbReference>
<dbReference type="InterPro" id="IPR001130">
    <property type="entry name" value="TatD-like"/>
</dbReference>
<dbReference type="GO" id="GO:0005829">
    <property type="term" value="C:cytosol"/>
    <property type="evidence" value="ECO:0007669"/>
    <property type="project" value="TreeGrafter"/>
</dbReference>
<comment type="caution">
    <text evidence="4">The sequence shown here is derived from an EMBL/GenBank/DDBJ whole genome shotgun (WGS) entry which is preliminary data.</text>
</comment>
<keyword evidence="1 3" id="KW-0479">Metal-binding</keyword>
<evidence type="ECO:0000256" key="1">
    <source>
        <dbReference type="ARBA" id="ARBA00022723"/>
    </source>
</evidence>
<dbReference type="PIRSF" id="PIRSF005902">
    <property type="entry name" value="DNase_TatD"/>
    <property type="match status" value="1"/>
</dbReference>
<evidence type="ECO:0000313" key="5">
    <source>
        <dbReference type="Proteomes" id="UP000176409"/>
    </source>
</evidence>
<dbReference type="FunFam" id="3.20.20.140:FF:000005">
    <property type="entry name" value="TatD family hydrolase"/>
    <property type="match status" value="1"/>
</dbReference>
<feature type="binding site" evidence="3">
    <location>
        <position position="184"/>
    </location>
    <ligand>
        <name>a divalent metal cation</name>
        <dbReference type="ChEBI" id="CHEBI:60240"/>
        <label>2</label>
    </ligand>
</feature>
<evidence type="ECO:0000256" key="3">
    <source>
        <dbReference type="PIRSR" id="PIRSR005902-1"/>
    </source>
</evidence>
<dbReference type="Pfam" id="PF01026">
    <property type="entry name" value="TatD_DNase"/>
    <property type="match status" value="1"/>
</dbReference>
<feature type="binding site" evidence="3">
    <location>
        <position position="141"/>
    </location>
    <ligand>
        <name>a divalent metal cation</name>
        <dbReference type="ChEBI" id="CHEBI:60240"/>
        <label>2</label>
    </ligand>
</feature>
<gene>
    <name evidence="4" type="ORF">A2973_01680</name>
</gene>